<dbReference type="GO" id="GO:0070180">
    <property type="term" value="F:large ribosomal subunit rRNA binding"/>
    <property type="evidence" value="ECO:0007669"/>
    <property type="project" value="UniProtKB-UniRule"/>
</dbReference>
<organism evidence="5 6">
    <name type="scientific">Methanosuratincola subterraneus</name>
    <dbReference type="NCBI Taxonomy" id="2593994"/>
    <lineage>
        <taxon>Archaea</taxon>
        <taxon>Thermoproteota</taxon>
        <taxon>Methanosuratincolia</taxon>
        <taxon>Candidatus Methanomethylicales</taxon>
        <taxon>Candidatus Methanomethylicaceae</taxon>
        <taxon>Candidatus Methanosuratincola (ex Vanwonterghem et al. 2016)</taxon>
    </lineage>
</organism>
<evidence type="ECO:0000256" key="3">
    <source>
        <dbReference type="HAMAP-Rule" id="MF_00273"/>
    </source>
</evidence>
<evidence type="ECO:0000256" key="1">
    <source>
        <dbReference type="ARBA" id="ARBA00022980"/>
    </source>
</evidence>
<dbReference type="GO" id="GO:0003735">
    <property type="term" value="F:structural constituent of ribosome"/>
    <property type="evidence" value="ECO:0007669"/>
    <property type="project" value="InterPro"/>
</dbReference>
<proteinExistence type="inferred from homology"/>
<keyword evidence="3" id="KW-0699">rRNA-binding</keyword>
<keyword evidence="1 3" id="KW-0689">Ribosomal protein</keyword>
<gene>
    <name evidence="3" type="primary">rpl18a</name>
    <name evidence="3" type="synonym">rpl20e</name>
    <name evidence="3" type="synonym">rplX</name>
    <name evidence="5" type="ORF">Metus_0801</name>
</gene>
<dbReference type="Pfam" id="PF01775">
    <property type="entry name" value="Ribosomal_L18A"/>
    <property type="match status" value="1"/>
</dbReference>
<evidence type="ECO:0000256" key="2">
    <source>
        <dbReference type="ARBA" id="ARBA00023274"/>
    </source>
</evidence>
<dbReference type="SUPFAM" id="SSF160374">
    <property type="entry name" value="RplX-like"/>
    <property type="match status" value="1"/>
</dbReference>
<dbReference type="InterPro" id="IPR028877">
    <property type="entry name" value="Ribosomal_eL20"/>
</dbReference>
<comment type="similarity">
    <text evidence="3">Belongs to the eukaryotic ribosomal protein eL20 family.</text>
</comment>
<dbReference type="NCBIfam" id="NF001981">
    <property type="entry name" value="PRK00773.1-1"/>
    <property type="match status" value="1"/>
</dbReference>
<dbReference type="Proteomes" id="UP000288215">
    <property type="component" value="Unassembled WGS sequence"/>
</dbReference>
<keyword evidence="3" id="KW-0694">RNA-binding</keyword>
<keyword evidence="2 3" id="KW-0687">Ribonucleoprotein</keyword>
<sequence>MEKSYVVKGKMRQLFGWVGFEKSVSAPNEARAKEKALSTLGGNHKLRRFQIKIESVQEEPVNAE</sequence>
<dbReference type="GO" id="GO:0005840">
    <property type="term" value="C:ribosome"/>
    <property type="evidence" value="ECO:0007669"/>
    <property type="project" value="UniProtKB-KW"/>
</dbReference>
<reference evidence="5 6" key="1">
    <citation type="submission" date="2018-12" db="EMBL/GenBank/DDBJ databases">
        <title>The complete genome of the methanogenic archaea of the candidate phylum Verstraetearchaeota, obtained from the metagenome of underground thermal water.</title>
        <authorList>
            <person name="Kadnikov V.V."/>
            <person name="Mardanov A.V."/>
            <person name="Beletsky A.V."/>
            <person name="Karnachuk O.V."/>
            <person name="Ravin N.V."/>
        </authorList>
    </citation>
    <scope>NUCLEOTIDE SEQUENCE [LARGE SCALE GENOMIC DNA]</scope>
    <source>
        <strain evidence="5">Ch88</strain>
    </source>
</reference>
<dbReference type="GO" id="GO:0006412">
    <property type="term" value="P:translation"/>
    <property type="evidence" value="ECO:0007669"/>
    <property type="project" value="UniProtKB-UniRule"/>
</dbReference>
<dbReference type="GO" id="GO:1990904">
    <property type="term" value="C:ribonucleoprotein complex"/>
    <property type="evidence" value="ECO:0007669"/>
    <property type="project" value="UniProtKB-KW"/>
</dbReference>
<name>A0A3S3SQX8_METS7</name>
<accession>A0A3S3SQX8</accession>
<feature type="domain" description="Large ribosomal subunit protein eL20" evidence="4">
    <location>
        <begin position="3"/>
        <end position="57"/>
    </location>
</feature>
<dbReference type="Gene3D" id="3.10.20.10">
    <property type="match status" value="1"/>
</dbReference>
<comment type="subunit">
    <text evidence="3">Part of the 50S ribosomal subunit. Binds 23S rRNA.</text>
</comment>
<dbReference type="InterPro" id="IPR023573">
    <property type="entry name" value="Ribosomal_eL20_dom"/>
</dbReference>
<dbReference type="AlphaFoldDB" id="A0A3S3SQX8"/>
<protein>
    <recommendedName>
        <fullName evidence="3">Large ribosomal subunit protein eL20</fullName>
    </recommendedName>
</protein>
<evidence type="ECO:0000313" key="5">
    <source>
        <dbReference type="EMBL" id="RWX72827.1"/>
    </source>
</evidence>
<comment type="caution">
    <text evidence="5">The sequence shown here is derived from an EMBL/GenBank/DDBJ whole genome shotgun (WGS) entry which is preliminary data.</text>
</comment>
<dbReference type="EMBL" id="RXGA01000003">
    <property type="protein sequence ID" value="RWX72827.1"/>
    <property type="molecule type" value="Genomic_DNA"/>
</dbReference>
<evidence type="ECO:0000259" key="4">
    <source>
        <dbReference type="Pfam" id="PF01775"/>
    </source>
</evidence>
<dbReference type="HAMAP" id="MF_00273">
    <property type="entry name" value="Ribosomal_eL20"/>
    <property type="match status" value="1"/>
</dbReference>
<evidence type="ECO:0000313" key="6">
    <source>
        <dbReference type="Proteomes" id="UP000288215"/>
    </source>
</evidence>